<name>A0ABX5MMA6_9BURK</name>
<gene>
    <name evidence="1" type="ORF">C7400_111143</name>
</gene>
<accession>A0ABX5MMA6</accession>
<dbReference type="RefSeq" id="WP_146230002.1">
    <property type="nucleotide sequence ID" value="NZ_QJJV01000011.1"/>
</dbReference>
<protein>
    <submittedName>
        <fullName evidence="1">Uncharacterized protein</fullName>
    </submittedName>
</protein>
<keyword evidence="2" id="KW-1185">Reference proteome</keyword>
<organism evidence="1 2">
    <name type="scientific">Paraburkholderia tropica</name>
    <dbReference type="NCBI Taxonomy" id="92647"/>
    <lineage>
        <taxon>Bacteria</taxon>
        <taxon>Pseudomonadati</taxon>
        <taxon>Pseudomonadota</taxon>
        <taxon>Betaproteobacteria</taxon>
        <taxon>Burkholderiales</taxon>
        <taxon>Burkholderiaceae</taxon>
        <taxon>Paraburkholderia</taxon>
    </lineage>
</organism>
<dbReference type="Proteomes" id="UP000247515">
    <property type="component" value="Unassembled WGS sequence"/>
</dbReference>
<evidence type="ECO:0000313" key="2">
    <source>
        <dbReference type="Proteomes" id="UP000247515"/>
    </source>
</evidence>
<dbReference type="EMBL" id="QJJV01000011">
    <property type="protein sequence ID" value="PXX14932.1"/>
    <property type="molecule type" value="Genomic_DNA"/>
</dbReference>
<reference evidence="1 2" key="1">
    <citation type="submission" date="2018-05" db="EMBL/GenBank/DDBJ databases">
        <title>Genomic Encyclopedia of Type Strains, Phase IV (KMG-V): Genome sequencing to study the core and pangenomes of soil and plant-associated prokaryotes.</title>
        <authorList>
            <person name="Whitman W."/>
        </authorList>
    </citation>
    <scope>NUCLEOTIDE SEQUENCE [LARGE SCALE GENOMIC DNA]</scope>
    <source>
        <strain evidence="1 2">SIr-6563</strain>
    </source>
</reference>
<evidence type="ECO:0000313" key="1">
    <source>
        <dbReference type="EMBL" id="PXX14932.1"/>
    </source>
</evidence>
<comment type="caution">
    <text evidence="1">The sequence shown here is derived from an EMBL/GenBank/DDBJ whole genome shotgun (WGS) entry which is preliminary data.</text>
</comment>
<proteinExistence type="predicted"/>
<sequence length="324" mass="35208">MVINLAMLTPAAFGGARWVLRSFRRDSNALAHLDLSKLTEAERKSLKGKQTAEVNAIELRLDKRVPRNAEEGAISVSELPSVDTNQSLVTVVTQSGPANYAVMSRTLRDRLTLMITQHVGNFKVVGRICKVVGDAGEEALAATMVERWGFRSGNILGFSSNPAIASRFGLTNKSGHGLDMLVKVPPPPSITVRAPTTDAMRHHIDGLKGVAPTQTLTFTEETLLVIETKTTLGGTRTPGFNKTQAVGGAQKVTDLMALIRKDRGHWKHSNMLDLDPNALKNADLIAKAQKAGDIQYLHAQIFFDHRGQLNSLVGNGTGIQFNLW</sequence>